<protein>
    <submittedName>
        <fullName evidence="2">Uncharacterized protein</fullName>
    </submittedName>
</protein>
<accession>A0A3P1WRE5</accession>
<reference evidence="2 3" key="1">
    <citation type="submission" date="2018-11" db="EMBL/GenBank/DDBJ databases">
        <title>Genomes From Bacteria Associated with the Canine Oral Cavity: a Test Case for Automated Genome-Based Taxonomic Assignment.</title>
        <authorList>
            <person name="Coil D.A."/>
            <person name="Jospin G."/>
            <person name="Darling A.E."/>
            <person name="Wallis C."/>
            <person name="Davis I.J."/>
            <person name="Harris S."/>
            <person name="Eisen J.A."/>
            <person name="Holcombe L.J."/>
            <person name="O'Flynn C."/>
        </authorList>
    </citation>
    <scope>NUCLEOTIDE SEQUENCE [LARGE SCALE GENOMIC DNA]</scope>
    <source>
        <strain evidence="2 3">OH2822_COT-296</strain>
    </source>
</reference>
<evidence type="ECO:0000313" key="3">
    <source>
        <dbReference type="Proteomes" id="UP000280935"/>
    </source>
</evidence>
<comment type="caution">
    <text evidence="2">The sequence shown here is derived from an EMBL/GenBank/DDBJ whole genome shotgun (WGS) entry which is preliminary data.</text>
</comment>
<keyword evidence="1" id="KW-0472">Membrane</keyword>
<dbReference type="AlphaFoldDB" id="A0A3P1WRE5"/>
<dbReference type="Proteomes" id="UP000280935">
    <property type="component" value="Unassembled WGS sequence"/>
</dbReference>
<sequence>MARDIGPEMLQFLDDAYAKGEIAKATYDAKRAEALAIIQRGEAVELEPLDRYIIMGCHGMAVVWFVLLVLGIGPNITGVLLGGLGTWLWLLLGRRVRRRGWPKR</sequence>
<name>A0A3P1WRE5_9ACTN</name>
<keyword evidence="1" id="KW-0812">Transmembrane</keyword>
<gene>
    <name evidence="2" type="ORF">EII35_13000</name>
</gene>
<feature type="transmembrane region" description="Helical" evidence="1">
    <location>
        <begin position="76"/>
        <end position="93"/>
    </location>
</feature>
<keyword evidence="1" id="KW-1133">Transmembrane helix</keyword>
<evidence type="ECO:0000313" key="2">
    <source>
        <dbReference type="EMBL" id="RRD48408.1"/>
    </source>
</evidence>
<organism evidence="2 3">
    <name type="scientific">Arachnia propionica</name>
    <dbReference type="NCBI Taxonomy" id="1750"/>
    <lineage>
        <taxon>Bacteria</taxon>
        <taxon>Bacillati</taxon>
        <taxon>Actinomycetota</taxon>
        <taxon>Actinomycetes</taxon>
        <taxon>Propionibacteriales</taxon>
        <taxon>Propionibacteriaceae</taxon>
        <taxon>Arachnia</taxon>
    </lineage>
</organism>
<dbReference type="EMBL" id="RQYT01000041">
    <property type="protein sequence ID" value="RRD48408.1"/>
    <property type="molecule type" value="Genomic_DNA"/>
</dbReference>
<proteinExistence type="predicted"/>
<dbReference type="RefSeq" id="WP_125228895.1">
    <property type="nucleotide sequence ID" value="NZ_RQYT01000041.1"/>
</dbReference>
<evidence type="ECO:0000256" key="1">
    <source>
        <dbReference type="SAM" id="Phobius"/>
    </source>
</evidence>